<gene>
    <name evidence="1" type="ORF">RYX45_25915</name>
</gene>
<dbReference type="GO" id="GO:0005737">
    <property type="term" value="C:cytoplasm"/>
    <property type="evidence" value="ECO:0007669"/>
    <property type="project" value="TreeGrafter"/>
</dbReference>
<name>A0AAJ2U6M1_ALKPS</name>
<dbReference type="GO" id="GO:0006094">
    <property type="term" value="P:gluconeogenesis"/>
    <property type="evidence" value="ECO:0007669"/>
    <property type="project" value="TreeGrafter"/>
</dbReference>
<dbReference type="SUPFAM" id="SSF51569">
    <property type="entry name" value="Aldolase"/>
    <property type="match status" value="1"/>
</dbReference>
<dbReference type="GO" id="GO:0004736">
    <property type="term" value="F:pyruvate carboxylase activity"/>
    <property type="evidence" value="ECO:0007669"/>
    <property type="project" value="TreeGrafter"/>
</dbReference>
<dbReference type="InterPro" id="IPR013785">
    <property type="entry name" value="Aldolase_TIM"/>
</dbReference>
<reference evidence="1" key="1">
    <citation type="submission" date="2023-10" db="EMBL/GenBank/DDBJ databases">
        <title>Screening of Alkalihalophilus pseudofirmusBZ-TG-HK211 and Its Alleviation of Salt Stress on Rapeseed Growth.</title>
        <authorList>
            <person name="Zhao B."/>
            <person name="Guo T."/>
        </authorList>
    </citation>
    <scope>NUCLEOTIDE SEQUENCE</scope>
    <source>
        <strain evidence="1">BZ-TG-HK211</strain>
    </source>
</reference>
<comment type="caution">
    <text evidence="1">The sequence shown here is derived from an EMBL/GenBank/DDBJ whole genome shotgun (WGS) entry which is preliminary data.</text>
</comment>
<accession>A0AAJ2U6M1</accession>
<organism evidence="1 2">
    <name type="scientific">Alkalihalophilus pseudofirmus</name>
    <name type="common">Bacillus pseudofirmus</name>
    <dbReference type="NCBI Taxonomy" id="79885"/>
    <lineage>
        <taxon>Bacteria</taxon>
        <taxon>Bacillati</taxon>
        <taxon>Bacillota</taxon>
        <taxon>Bacilli</taxon>
        <taxon>Bacillales</taxon>
        <taxon>Bacillaceae</taxon>
        <taxon>Alkalihalophilus</taxon>
    </lineage>
</organism>
<dbReference type="InterPro" id="IPR055268">
    <property type="entry name" value="PCB-like"/>
</dbReference>
<feature type="non-terminal residue" evidence="1">
    <location>
        <position position="1"/>
    </location>
</feature>
<protein>
    <submittedName>
        <fullName evidence="1">2-oxoglutarate decarboxylase</fullName>
    </submittedName>
</protein>
<dbReference type="AlphaFoldDB" id="A0AAJ2U6M1"/>
<evidence type="ECO:0000313" key="1">
    <source>
        <dbReference type="EMBL" id="MDV2888601.1"/>
    </source>
</evidence>
<dbReference type="PANTHER" id="PTHR43778">
    <property type="entry name" value="PYRUVATE CARBOXYLASE"/>
    <property type="match status" value="1"/>
</dbReference>
<dbReference type="PANTHER" id="PTHR43778:SF2">
    <property type="entry name" value="PYRUVATE CARBOXYLASE, MITOCHONDRIAL"/>
    <property type="match status" value="1"/>
</dbReference>
<dbReference type="Gene3D" id="3.20.20.70">
    <property type="entry name" value="Aldolase class I"/>
    <property type="match status" value="1"/>
</dbReference>
<evidence type="ECO:0000313" key="2">
    <source>
        <dbReference type="Proteomes" id="UP001285636"/>
    </source>
</evidence>
<dbReference type="EMBL" id="JAWJAY010001720">
    <property type="protein sequence ID" value="MDV2888601.1"/>
    <property type="molecule type" value="Genomic_DNA"/>
</dbReference>
<dbReference type="Proteomes" id="UP001285636">
    <property type="component" value="Unassembled WGS sequence"/>
</dbReference>
<feature type="non-terminal residue" evidence="1">
    <location>
        <position position="76"/>
    </location>
</feature>
<sequence>FLKEDPWERLLTLREKIPNVLFQMLLRGANAVGYKNYPDNVIQEFVHQSASAGIDVFRIFDSLNWVKGMETAIDAV</sequence>
<proteinExistence type="predicted"/>